<reference evidence="4 5" key="1">
    <citation type="journal article" date="2016" name="Nat. Commun.">
        <title>Ectomycorrhizal ecology is imprinted in the genome of the dominant symbiotic fungus Cenococcum geophilum.</title>
        <authorList>
            <consortium name="DOE Joint Genome Institute"/>
            <person name="Peter M."/>
            <person name="Kohler A."/>
            <person name="Ohm R.A."/>
            <person name="Kuo A."/>
            <person name="Krutzmann J."/>
            <person name="Morin E."/>
            <person name="Arend M."/>
            <person name="Barry K.W."/>
            <person name="Binder M."/>
            <person name="Choi C."/>
            <person name="Clum A."/>
            <person name="Copeland A."/>
            <person name="Grisel N."/>
            <person name="Haridas S."/>
            <person name="Kipfer T."/>
            <person name="LaButti K."/>
            <person name="Lindquist E."/>
            <person name="Lipzen A."/>
            <person name="Maire R."/>
            <person name="Meier B."/>
            <person name="Mihaltcheva S."/>
            <person name="Molinier V."/>
            <person name="Murat C."/>
            <person name="Poggeler S."/>
            <person name="Quandt C.A."/>
            <person name="Sperisen C."/>
            <person name="Tritt A."/>
            <person name="Tisserant E."/>
            <person name="Crous P.W."/>
            <person name="Henrissat B."/>
            <person name="Nehls U."/>
            <person name="Egli S."/>
            <person name="Spatafora J.W."/>
            <person name="Grigoriev I.V."/>
            <person name="Martin F.M."/>
        </authorList>
    </citation>
    <scope>NUCLEOTIDE SEQUENCE [LARGE SCALE GENOMIC DNA]</scope>
    <source>
        <strain evidence="4 5">CBS 207.34</strain>
    </source>
</reference>
<dbReference type="SMART" id="SM00398">
    <property type="entry name" value="HMG"/>
    <property type="match status" value="2"/>
</dbReference>
<keyword evidence="5" id="KW-1185">Reference proteome</keyword>
<evidence type="ECO:0000313" key="5">
    <source>
        <dbReference type="Proteomes" id="UP000250140"/>
    </source>
</evidence>
<dbReference type="AlphaFoldDB" id="A0A8E2JPV7"/>
<feature type="region of interest" description="Disordered" evidence="2">
    <location>
        <begin position="85"/>
        <end position="126"/>
    </location>
</feature>
<dbReference type="InterPro" id="IPR009071">
    <property type="entry name" value="HMG_box_dom"/>
</dbReference>
<dbReference type="EMBL" id="KV750378">
    <property type="protein sequence ID" value="OCL05103.1"/>
    <property type="molecule type" value="Genomic_DNA"/>
</dbReference>
<evidence type="ECO:0000313" key="4">
    <source>
        <dbReference type="EMBL" id="OCL05103.1"/>
    </source>
</evidence>
<gene>
    <name evidence="4" type="ORF">AOQ84DRAFT_379910</name>
</gene>
<dbReference type="Gene3D" id="1.10.30.10">
    <property type="entry name" value="High mobility group box domain"/>
    <property type="match status" value="2"/>
</dbReference>
<feature type="compositionally biased region" description="Basic residues" evidence="2">
    <location>
        <begin position="95"/>
        <end position="118"/>
    </location>
</feature>
<dbReference type="Proteomes" id="UP000250140">
    <property type="component" value="Unassembled WGS sequence"/>
</dbReference>
<name>A0A8E2JPV7_9PEZI</name>
<evidence type="ECO:0000256" key="2">
    <source>
        <dbReference type="SAM" id="MobiDB-lite"/>
    </source>
</evidence>
<evidence type="ECO:0000256" key="1">
    <source>
        <dbReference type="PROSITE-ProRule" id="PRU00267"/>
    </source>
</evidence>
<keyword evidence="1" id="KW-0238">DNA-binding</keyword>
<dbReference type="SUPFAM" id="SSF47095">
    <property type="entry name" value="HMG-box"/>
    <property type="match status" value="2"/>
</dbReference>
<evidence type="ECO:0000259" key="3">
    <source>
        <dbReference type="PROSITE" id="PS50118"/>
    </source>
</evidence>
<sequence length="332" mass="37016">MLARGLLCRLAADVPKTSTHDLSQLSRLIHRAVITHNATSIRFVRAVSHANKLSLAIPRRSYATTNKKPATTTTRAKTTVKKAAAAKGAAEKKAAPKKKTTAKKKAAPKRRVRAKASKKPLSEQALEKAAAKKTRIRLNELKKKALTEPKKRPYTAWSVYMTEISRSAAKDGRSASKITAEFGPKYQNFTPAEREHYNHLANQNRAANEAEYNAWVLKHTPLEIHEANAARLLLKRKFKLTGNKVVRIKDDRQVKAAMGPLFQFMDERRKSGDYKGIPIVEAAKLMTSEFKALSAGERKKYEDMAAADLTRYYREFESVFGRKAKGDAAASA</sequence>
<organism evidence="4 5">
    <name type="scientific">Glonium stellatum</name>
    <dbReference type="NCBI Taxonomy" id="574774"/>
    <lineage>
        <taxon>Eukaryota</taxon>
        <taxon>Fungi</taxon>
        <taxon>Dikarya</taxon>
        <taxon>Ascomycota</taxon>
        <taxon>Pezizomycotina</taxon>
        <taxon>Dothideomycetes</taxon>
        <taxon>Pleosporomycetidae</taxon>
        <taxon>Gloniales</taxon>
        <taxon>Gloniaceae</taxon>
        <taxon>Glonium</taxon>
    </lineage>
</organism>
<protein>
    <recommendedName>
        <fullName evidence="3">HMG box domain-containing protein</fullName>
    </recommendedName>
</protein>
<accession>A0A8E2JPV7</accession>
<proteinExistence type="predicted"/>
<dbReference type="InterPro" id="IPR036910">
    <property type="entry name" value="HMG_box_dom_sf"/>
</dbReference>
<dbReference type="GO" id="GO:0003677">
    <property type="term" value="F:DNA binding"/>
    <property type="evidence" value="ECO:0007669"/>
    <property type="project" value="UniProtKB-UniRule"/>
</dbReference>
<dbReference type="OrthoDB" id="1919336at2759"/>
<dbReference type="GO" id="GO:0005634">
    <property type="term" value="C:nucleus"/>
    <property type="evidence" value="ECO:0007669"/>
    <property type="project" value="UniProtKB-UniRule"/>
</dbReference>
<feature type="domain" description="HMG box" evidence="3">
    <location>
        <begin position="150"/>
        <end position="216"/>
    </location>
</feature>
<feature type="DNA-binding region" description="HMG box" evidence="1">
    <location>
        <begin position="150"/>
        <end position="216"/>
    </location>
</feature>
<keyword evidence="1" id="KW-0539">Nucleus</keyword>
<dbReference type="Pfam" id="PF09011">
    <property type="entry name" value="HMG_box_2"/>
    <property type="match status" value="1"/>
</dbReference>
<dbReference type="PROSITE" id="PS50118">
    <property type="entry name" value="HMG_BOX_2"/>
    <property type="match status" value="1"/>
</dbReference>
<dbReference type="CDD" id="cd00084">
    <property type="entry name" value="HMG-box_SF"/>
    <property type="match status" value="1"/>
</dbReference>